<keyword evidence="5" id="KW-1185">Reference proteome</keyword>
<evidence type="ECO:0000313" key="4">
    <source>
        <dbReference type="EMBL" id="RTQ33025.1"/>
    </source>
</evidence>
<dbReference type="PANTHER" id="PTHR33375">
    <property type="entry name" value="CHROMOSOME-PARTITIONING PROTEIN PARB-RELATED"/>
    <property type="match status" value="1"/>
</dbReference>
<proteinExistence type="inferred from homology"/>
<dbReference type="PANTHER" id="PTHR33375:SF1">
    <property type="entry name" value="CHROMOSOME-PARTITIONING PROTEIN PARB-RELATED"/>
    <property type="match status" value="1"/>
</dbReference>
<dbReference type="Gene3D" id="1.10.10.2830">
    <property type="match status" value="1"/>
</dbReference>
<dbReference type="CDD" id="cd16398">
    <property type="entry name" value="KorB_N_like"/>
    <property type="match status" value="1"/>
</dbReference>
<dbReference type="Pfam" id="PF02195">
    <property type="entry name" value="ParB_N"/>
    <property type="match status" value="1"/>
</dbReference>
<dbReference type="Gene3D" id="3.90.1530.30">
    <property type="match status" value="1"/>
</dbReference>
<name>A0A3S0J732_9BURK</name>
<dbReference type="InterPro" id="IPR036086">
    <property type="entry name" value="ParB/Sulfiredoxin_sf"/>
</dbReference>
<dbReference type="GO" id="GO:0005694">
    <property type="term" value="C:chromosome"/>
    <property type="evidence" value="ECO:0007669"/>
    <property type="project" value="TreeGrafter"/>
</dbReference>
<dbReference type="GO" id="GO:0003677">
    <property type="term" value="F:DNA binding"/>
    <property type="evidence" value="ECO:0007669"/>
    <property type="project" value="InterPro"/>
</dbReference>
<accession>A0A3S0J732</accession>
<dbReference type="Pfam" id="PF08535">
    <property type="entry name" value="KorB"/>
    <property type="match status" value="1"/>
</dbReference>
<dbReference type="SUPFAM" id="SSF109709">
    <property type="entry name" value="KorB DNA-binding domain-like"/>
    <property type="match status" value="1"/>
</dbReference>
<dbReference type="RefSeq" id="WP_126472279.1">
    <property type="nucleotide sequence ID" value="NZ_RXOE01000005.1"/>
</dbReference>
<feature type="domain" description="ParB-like N-terminal" evidence="3">
    <location>
        <begin position="35"/>
        <end position="124"/>
    </location>
</feature>
<protein>
    <submittedName>
        <fullName evidence="4">ParB/RepB/Spo0J family partition protein</fullName>
    </submittedName>
</protein>
<evidence type="ECO:0000313" key="5">
    <source>
        <dbReference type="Proteomes" id="UP000267418"/>
    </source>
</evidence>
<gene>
    <name evidence="4" type="ORF">EJP69_20255</name>
</gene>
<dbReference type="GO" id="GO:0007059">
    <property type="term" value="P:chromosome segregation"/>
    <property type="evidence" value="ECO:0007669"/>
    <property type="project" value="TreeGrafter"/>
</dbReference>
<evidence type="ECO:0000256" key="1">
    <source>
        <dbReference type="ARBA" id="ARBA00006295"/>
    </source>
</evidence>
<feature type="region of interest" description="Disordered" evidence="2">
    <location>
        <begin position="224"/>
        <end position="246"/>
    </location>
</feature>
<dbReference type="InterPro" id="IPR013741">
    <property type="entry name" value="KorB_domain"/>
</dbReference>
<dbReference type="NCBIfam" id="TIGR00180">
    <property type="entry name" value="parB_part"/>
    <property type="match status" value="1"/>
</dbReference>
<dbReference type="InterPro" id="IPR050336">
    <property type="entry name" value="Chromosome_partition/occlusion"/>
</dbReference>
<dbReference type="EMBL" id="RXOE01000005">
    <property type="protein sequence ID" value="RTQ33025.1"/>
    <property type="molecule type" value="Genomic_DNA"/>
</dbReference>
<feature type="compositionally biased region" description="Low complexity" evidence="2">
    <location>
        <begin position="226"/>
        <end position="243"/>
    </location>
</feature>
<evidence type="ECO:0000259" key="3">
    <source>
        <dbReference type="SMART" id="SM00470"/>
    </source>
</evidence>
<dbReference type="InterPro" id="IPR004437">
    <property type="entry name" value="ParB/RepB/Spo0J"/>
</dbReference>
<evidence type="ECO:0000256" key="2">
    <source>
        <dbReference type="SAM" id="MobiDB-lite"/>
    </source>
</evidence>
<dbReference type="SUPFAM" id="SSF110849">
    <property type="entry name" value="ParB/Sulfiredoxin"/>
    <property type="match status" value="1"/>
</dbReference>
<dbReference type="InterPro" id="IPR003115">
    <property type="entry name" value="ParB_N"/>
</dbReference>
<sequence>MIAHGSLDLSALSQFRATDLLAQATAVRAAAGAPQQATLDSIEFDPAQPRRAVREAGLAELAESIRQHGVLEPVSLRSHPAQANRYIVNRGERRVRAARRAGLITIPAFVDERIDPFAQAAENLHREDMSPFDLSTFIAQREKEGHSRAEIARRLGKSRSFITEIARLGDAPEELRRAVEEGRIGGDVRMLYRLAAVARERPKAVQALLAQGGPINRAHLEEVSDSLPRSAPAGSPGSSANSSKATKVVSGGHTVLVVEHGGRRGTLRIKAQEGNVGEVRFGDGKRVLLPLADLRPVCWATEDSDAGSLSRC</sequence>
<comment type="similarity">
    <text evidence="1">Belongs to the ParB family.</text>
</comment>
<comment type="caution">
    <text evidence="4">The sequence shown here is derived from an EMBL/GenBank/DDBJ whole genome shotgun (WGS) entry which is preliminary data.</text>
</comment>
<organism evidence="4 5">
    <name type="scientific">Variovorax gossypii</name>
    <dbReference type="NCBI Taxonomy" id="1679495"/>
    <lineage>
        <taxon>Bacteria</taxon>
        <taxon>Pseudomonadati</taxon>
        <taxon>Pseudomonadota</taxon>
        <taxon>Betaproteobacteria</taxon>
        <taxon>Burkholderiales</taxon>
        <taxon>Comamonadaceae</taxon>
        <taxon>Variovorax</taxon>
    </lineage>
</organism>
<dbReference type="AlphaFoldDB" id="A0A3S0J732"/>
<dbReference type="OrthoDB" id="9796891at2"/>
<dbReference type="SMART" id="SM00470">
    <property type="entry name" value="ParB"/>
    <property type="match status" value="1"/>
</dbReference>
<reference evidence="4 5" key="1">
    <citation type="submission" date="2018-12" db="EMBL/GenBank/DDBJ databases">
        <title>The genome of Variovorax gossypii DSM 100435.</title>
        <authorList>
            <person name="Gao J."/>
            <person name="Sun J."/>
        </authorList>
    </citation>
    <scope>NUCLEOTIDE SEQUENCE [LARGE SCALE GENOMIC DNA]</scope>
    <source>
        <strain evidence="4 5">DSM 100435</strain>
    </source>
</reference>
<dbReference type="Proteomes" id="UP000267418">
    <property type="component" value="Unassembled WGS sequence"/>
</dbReference>